<evidence type="ECO:0000313" key="9">
    <source>
        <dbReference type="RefSeq" id="XP_005104468.1"/>
    </source>
</evidence>
<sequence>MTMANATSSTPHRPSPSASLRKTNKPLMEKRRRARINDSLTQLKSLVIHSSKKDSSQFNKLEKADILELTVKHLRNLQNQQQQQQQMSQGLGPDNSTGKYRAGFMECANEVIRYLKQSQGFSDDVKTRVVGHLAGCLQLSTQQTYSRPTAAATIVTQNAAPPRLTTTTVPPPAAAATAQLANGQIIQIVNAAAFQPSQAPVQQAPPAAAPTAVLVATSSVPAAAVAPSQQLSMSAPDVSSSLLSSSPSSSSSLLSSRCPPSDLARATQEQHPASSSYTRYCQPLHIQIPPTLSPVLLKTSQQQRLQQQPQQQPQQQQPLALKRSEDHIPPAHQSRPVSPPPRNNCSNSSSPSSPVPKDFSPPSKPAYKQLDFYANDLHSEYPPRSRTFSMTSSSSSSESEMMSPLNLSQSPPFSSYDNSKEISRPVPKMSQFPDSHHSTLSYIKQQDKVSPVPVSGLMRDNVDYSQHPNFTSVIVNAKKSVDIPSAKYMRMMMEDDRHCVRPQGTPSPASSMGEERLWRPW</sequence>
<accession>A0ABM0JYD8</accession>
<dbReference type="SUPFAM" id="SSF47459">
    <property type="entry name" value="HLH, helix-loop-helix DNA-binding domain"/>
    <property type="match status" value="1"/>
</dbReference>
<dbReference type="SMART" id="SM00353">
    <property type="entry name" value="HLH"/>
    <property type="match status" value="1"/>
</dbReference>
<evidence type="ECO:0000259" key="6">
    <source>
        <dbReference type="PROSITE" id="PS50888"/>
    </source>
</evidence>
<feature type="compositionally biased region" description="Low complexity" evidence="5">
    <location>
        <begin position="301"/>
        <end position="319"/>
    </location>
</feature>
<dbReference type="SMART" id="SM00511">
    <property type="entry name" value="ORANGE"/>
    <property type="match status" value="1"/>
</dbReference>
<keyword evidence="8" id="KW-1185">Reference proteome</keyword>
<dbReference type="Gene3D" id="6.10.250.980">
    <property type="match status" value="1"/>
</dbReference>
<evidence type="ECO:0000259" key="7">
    <source>
        <dbReference type="PROSITE" id="PS51054"/>
    </source>
</evidence>
<dbReference type="Proteomes" id="UP000694888">
    <property type="component" value="Unplaced"/>
</dbReference>
<evidence type="ECO:0000313" key="8">
    <source>
        <dbReference type="Proteomes" id="UP000694888"/>
    </source>
</evidence>
<feature type="region of interest" description="Disordered" evidence="5">
    <location>
        <begin position="237"/>
        <end position="276"/>
    </location>
</feature>
<dbReference type="PANTHER" id="PTHR10985">
    <property type="entry name" value="BASIC HELIX-LOOP-HELIX TRANSCRIPTION FACTOR, HES-RELATED"/>
    <property type="match status" value="1"/>
</dbReference>
<dbReference type="GeneID" id="101859034"/>
<dbReference type="InterPro" id="IPR003650">
    <property type="entry name" value="Orange_dom"/>
</dbReference>
<keyword evidence="3" id="KW-0804">Transcription</keyword>
<dbReference type="CDD" id="cd11459">
    <property type="entry name" value="bHLH-O_HES1_4"/>
    <property type="match status" value="1"/>
</dbReference>
<dbReference type="InterPro" id="IPR036638">
    <property type="entry name" value="HLH_DNA-bd_sf"/>
</dbReference>
<dbReference type="InterPro" id="IPR050370">
    <property type="entry name" value="HES_HEY"/>
</dbReference>
<feature type="compositionally biased region" description="Polar residues" evidence="5">
    <location>
        <begin position="1"/>
        <end position="21"/>
    </location>
</feature>
<dbReference type="Gene3D" id="4.10.280.10">
    <property type="entry name" value="Helix-loop-helix DNA-binding domain"/>
    <property type="match status" value="1"/>
</dbReference>
<feature type="region of interest" description="Disordered" evidence="5">
    <location>
        <begin position="298"/>
        <end position="435"/>
    </location>
</feature>
<evidence type="ECO:0000256" key="2">
    <source>
        <dbReference type="ARBA" id="ARBA00023015"/>
    </source>
</evidence>
<keyword evidence="4" id="KW-0539">Nucleus</keyword>
<feature type="compositionally biased region" description="Polar residues" evidence="5">
    <location>
        <begin position="267"/>
        <end position="276"/>
    </location>
</feature>
<feature type="compositionally biased region" description="Low complexity" evidence="5">
    <location>
        <begin position="78"/>
        <end position="89"/>
    </location>
</feature>
<name>A0ABM0JYD8_APLCA</name>
<feature type="region of interest" description="Disordered" evidence="5">
    <location>
        <begin position="1"/>
        <end position="31"/>
    </location>
</feature>
<dbReference type="Pfam" id="PF07527">
    <property type="entry name" value="Hairy_orange"/>
    <property type="match status" value="1"/>
</dbReference>
<dbReference type="SUPFAM" id="SSF158457">
    <property type="entry name" value="Orange domain-like"/>
    <property type="match status" value="1"/>
</dbReference>
<feature type="region of interest" description="Disordered" evidence="5">
    <location>
        <begin position="78"/>
        <end position="98"/>
    </location>
</feature>
<feature type="domain" description="Orange" evidence="7">
    <location>
        <begin position="100"/>
        <end position="133"/>
    </location>
</feature>
<proteinExistence type="predicted"/>
<dbReference type="PROSITE" id="PS51054">
    <property type="entry name" value="ORANGE"/>
    <property type="match status" value="1"/>
</dbReference>
<dbReference type="InterPro" id="IPR011598">
    <property type="entry name" value="bHLH_dom"/>
</dbReference>
<keyword evidence="2" id="KW-0805">Transcription regulation</keyword>
<evidence type="ECO:0000256" key="5">
    <source>
        <dbReference type="SAM" id="MobiDB-lite"/>
    </source>
</evidence>
<protein>
    <submittedName>
        <fullName evidence="9">Protein hairy</fullName>
    </submittedName>
</protein>
<feature type="compositionally biased region" description="Low complexity" evidence="5">
    <location>
        <begin position="384"/>
        <end position="403"/>
    </location>
</feature>
<evidence type="ECO:0000256" key="3">
    <source>
        <dbReference type="ARBA" id="ARBA00023163"/>
    </source>
</evidence>
<evidence type="ECO:0000256" key="1">
    <source>
        <dbReference type="ARBA" id="ARBA00004123"/>
    </source>
</evidence>
<organism evidence="8 9">
    <name type="scientific">Aplysia californica</name>
    <name type="common">California sea hare</name>
    <dbReference type="NCBI Taxonomy" id="6500"/>
    <lineage>
        <taxon>Eukaryota</taxon>
        <taxon>Metazoa</taxon>
        <taxon>Spiralia</taxon>
        <taxon>Lophotrochozoa</taxon>
        <taxon>Mollusca</taxon>
        <taxon>Gastropoda</taxon>
        <taxon>Heterobranchia</taxon>
        <taxon>Euthyneura</taxon>
        <taxon>Tectipleura</taxon>
        <taxon>Aplysiida</taxon>
        <taxon>Aplysioidea</taxon>
        <taxon>Aplysiidae</taxon>
        <taxon>Aplysia</taxon>
    </lineage>
</organism>
<feature type="compositionally biased region" description="Low complexity" evidence="5">
    <location>
        <begin position="343"/>
        <end position="361"/>
    </location>
</feature>
<feature type="domain" description="BHLH" evidence="6">
    <location>
        <begin position="20"/>
        <end position="77"/>
    </location>
</feature>
<dbReference type="RefSeq" id="XP_005104468.1">
    <property type="nucleotide sequence ID" value="XM_005104411.3"/>
</dbReference>
<reference evidence="9" key="1">
    <citation type="submission" date="2025-08" db="UniProtKB">
        <authorList>
            <consortium name="RefSeq"/>
        </authorList>
    </citation>
    <scope>IDENTIFICATION</scope>
</reference>
<feature type="region of interest" description="Disordered" evidence="5">
    <location>
        <begin position="499"/>
        <end position="521"/>
    </location>
</feature>
<gene>
    <name evidence="9" type="primary">LOC101859034</name>
</gene>
<dbReference type="PROSITE" id="PS50888">
    <property type="entry name" value="BHLH"/>
    <property type="match status" value="1"/>
</dbReference>
<comment type="subcellular location">
    <subcellularLocation>
        <location evidence="1">Nucleus</location>
    </subcellularLocation>
</comment>
<feature type="compositionally biased region" description="Low complexity" evidence="5">
    <location>
        <begin position="237"/>
        <end position="261"/>
    </location>
</feature>
<feature type="compositionally biased region" description="Polar residues" evidence="5">
    <location>
        <begin position="405"/>
        <end position="417"/>
    </location>
</feature>
<evidence type="ECO:0000256" key="4">
    <source>
        <dbReference type="ARBA" id="ARBA00023242"/>
    </source>
</evidence>
<dbReference type="Pfam" id="PF00010">
    <property type="entry name" value="HLH"/>
    <property type="match status" value="1"/>
</dbReference>